<evidence type="ECO:0000256" key="1">
    <source>
        <dbReference type="ARBA" id="ARBA00004370"/>
    </source>
</evidence>
<dbReference type="Gene3D" id="1.20.1250.20">
    <property type="entry name" value="MFS general substrate transporter like domains"/>
    <property type="match status" value="2"/>
</dbReference>
<dbReference type="GO" id="GO:0005886">
    <property type="term" value="C:plasma membrane"/>
    <property type="evidence" value="ECO:0007669"/>
    <property type="project" value="TreeGrafter"/>
</dbReference>
<feature type="domain" description="Major facilitator superfamily (MFS) profile" evidence="5">
    <location>
        <begin position="192"/>
        <end position="420"/>
    </location>
</feature>
<dbReference type="PANTHER" id="PTHR23521">
    <property type="entry name" value="TRANSPORTER MFS SUPERFAMILY"/>
    <property type="match status" value="1"/>
</dbReference>
<dbReference type="PANTHER" id="PTHR23521:SF3">
    <property type="entry name" value="MFS TRANSPORTER"/>
    <property type="match status" value="1"/>
</dbReference>
<protein>
    <submittedName>
        <fullName evidence="6">Putative MFS-type transporter YcaD</fullName>
    </submittedName>
</protein>
<dbReference type="InterPro" id="IPR011701">
    <property type="entry name" value="MFS"/>
</dbReference>
<dbReference type="Proteomes" id="UP000283786">
    <property type="component" value="Chromosome"/>
</dbReference>
<evidence type="ECO:0000256" key="3">
    <source>
        <dbReference type="ARBA" id="ARBA00022989"/>
    </source>
</evidence>
<accession>A0A418SHI8</accession>
<dbReference type="EMBL" id="CP060436">
    <property type="protein sequence ID" value="QPM90507.1"/>
    <property type="molecule type" value="Genomic_DNA"/>
</dbReference>
<keyword evidence="4" id="KW-0472">Membrane</keyword>
<dbReference type="AlphaFoldDB" id="A0A418SHI8"/>
<evidence type="ECO:0000256" key="2">
    <source>
        <dbReference type="ARBA" id="ARBA00022692"/>
    </source>
</evidence>
<keyword evidence="2" id="KW-0812">Transmembrane</keyword>
<proteinExistence type="predicted"/>
<dbReference type="OrthoDB" id="9810614at2"/>
<dbReference type="Pfam" id="PF07690">
    <property type="entry name" value="MFS_1"/>
    <property type="match status" value="1"/>
</dbReference>
<sequence length="420" mass="44146">MIKVLSGVWALLLGVVLIMLGNGMHFTLIGLRGVIEGFSSSELAIVTSGYFLGFLSGARLTPLMIQNVGHVRVFAALGSFMSAALIALPILSEPWAWILLRMLVGFCMSGIYVAAESWLNAAATNETRGKVLSAYMIAQTLGIIGAQGLLTLGDAGTSVLFIFASILVSVSFAPILLSAAPVPVVEVAQPMPLRVLFKGAPLGTIGIFLLGGVYATQSGMGAVFGSQIGLTSSQISLFIAMLFAGALVLQYPIGWLSDRMDRRLLIFGLAVLGASSCMLGWMTGDGLRPLMSAAFLAGGVTTPLYALLLAYTNDSLPAADMPAASGGLVFTFGLGAISGPLVTGWAMQHLAPRAFWLVLSMLFLAIALYALYRMTQRGVIPTEDTDSYLNVLPTASHIAVEAAVEWAVDNAEAESEDNAR</sequence>
<dbReference type="SUPFAM" id="SSF103473">
    <property type="entry name" value="MFS general substrate transporter"/>
    <property type="match status" value="1"/>
</dbReference>
<evidence type="ECO:0000313" key="6">
    <source>
        <dbReference type="EMBL" id="QPM90507.1"/>
    </source>
</evidence>
<organism evidence="6 7">
    <name type="scientific">Pseudooceanicola algae</name>
    <dbReference type="NCBI Taxonomy" id="1537215"/>
    <lineage>
        <taxon>Bacteria</taxon>
        <taxon>Pseudomonadati</taxon>
        <taxon>Pseudomonadota</taxon>
        <taxon>Alphaproteobacteria</taxon>
        <taxon>Rhodobacterales</taxon>
        <taxon>Paracoccaceae</taxon>
        <taxon>Pseudooceanicola</taxon>
    </lineage>
</organism>
<reference evidence="6 7" key="1">
    <citation type="submission" date="2020-08" db="EMBL/GenBank/DDBJ databases">
        <title>Genome sequence of Rhodobacteraceae bacterium Lw-13e.</title>
        <authorList>
            <person name="Poehlein A."/>
            <person name="Wolter L."/>
            <person name="Daniel R."/>
            <person name="Brinkhoff T."/>
        </authorList>
    </citation>
    <scope>NUCLEOTIDE SEQUENCE [LARGE SCALE GENOMIC DNA]</scope>
    <source>
        <strain evidence="6 7">Lw-13e</strain>
    </source>
</reference>
<dbReference type="InterPro" id="IPR020846">
    <property type="entry name" value="MFS_dom"/>
</dbReference>
<comment type="subcellular location">
    <subcellularLocation>
        <location evidence="1">Membrane</location>
    </subcellularLocation>
</comment>
<keyword evidence="3" id="KW-1133">Transmembrane helix</keyword>
<evidence type="ECO:0000313" key="7">
    <source>
        <dbReference type="Proteomes" id="UP000283786"/>
    </source>
</evidence>
<dbReference type="InterPro" id="IPR047200">
    <property type="entry name" value="MFS_YcaD-like"/>
</dbReference>
<evidence type="ECO:0000256" key="4">
    <source>
        <dbReference type="ARBA" id="ARBA00023136"/>
    </source>
</evidence>
<dbReference type="PROSITE" id="PS50850">
    <property type="entry name" value="MFS"/>
    <property type="match status" value="1"/>
</dbReference>
<keyword evidence="7" id="KW-1185">Reference proteome</keyword>
<dbReference type="GO" id="GO:0022857">
    <property type="term" value="F:transmembrane transporter activity"/>
    <property type="evidence" value="ECO:0007669"/>
    <property type="project" value="InterPro"/>
</dbReference>
<dbReference type="KEGG" id="palw:PSAL_017460"/>
<dbReference type="InterPro" id="IPR036259">
    <property type="entry name" value="MFS_trans_sf"/>
</dbReference>
<dbReference type="CDD" id="cd17477">
    <property type="entry name" value="MFS_YcaD_like"/>
    <property type="match status" value="1"/>
</dbReference>
<dbReference type="Pfam" id="PF00083">
    <property type="entry name" value="Sugar_tr"/>
    <property type="match status" value="1"/>
</dbReference>
<name>A0A418SHI8_9RHOB</name>
<dbReference type="RefSeq" id="WP_119839033.1">
    <property type="nucleotide sequence ID" value="NZ_CP060436.1"/>
</dbReference>
<evidence type="ECO:0000259" key="5">
    <source>
        <dbReference type="PROSITE" id="PS50850"/>
    </source>
</evidence>
<dbReference type="InterPro" id="IPR005828">
    <property type="entry name" value="MFS_sugar_transport-like"/>
</dbReference>
<gene>
    <name evidence="6" type="primary">ycaD_3</name>
    <name evidence="6" type="ORF">PSAL_017460</name>
</gene>